<organism evidence="1 2">
    <name type="scientific">Bacteroides fragilis</name>
    <dbReference type="NCBI Taxonomy" id="817"/>
    <lineage>
        <taxon>Bacteria</taxon>
        <taxon>Pseudomonadati</taxon>
        <taxon>Bacteroidota</taxon>
        <taxon>Bacteroidia</taxon>
        <taxon>Bacteroidales</taxon>
        <taxon>Bacteroidaceae</taxon>
        <taxon>Bacteroides</taxon>
    </lineage>
</organism>
<gene>
    <name evidence="1" type="ORF">DW228_06610</name>
</gene>
<evidence type="ECO:0000313" key="1">
    <source>
        <dbReference type="EMBL" id="RHH14467.1"/>
    </source>
</evidence>
<dbReference type="EMBL" id="QRJE01000008">
    <property type="protein sequence ID" value="RHH14467.1"/>
    <property type="molecule type" value="Genomic_DNA"/>
</dbReference>
<dbReference type="Proteomes" id="UP000266644">
    <property type="component" value="Unassembled WGS sequence"/>
</dbReference>
<accession>A0A396C4U2</accession>
<name>A0A396C4U2_BACFG</name>
<sequence length="165" mass="18765">MGKLQFEVRFLVEANAPASMLEPKNLGKIIERDNFIRVKAQELQQTNPVSMSVIDTMHLYRGVKDYTQYISRLSAEAYRDILRLMKERGYSEFDFHEHGTQVLPSMTCTDDFSTQSVCTKIVVQDDALSFQGDDGNSYSFPELEDTDIFYILDALLGGLSANKTE</sequence>
<evidence type="ECO:0000313" key="2">
    <source>
        <dbReference type="Proteomes" id="UP000266644"/>
    </source>
</evidence>
<protein>
    <submittedName>
        <fullName evidence="1">Uncharacterized protein</fullName>
    </submittedName>
</protein>
<dbReference type="AlphaFoldDB" id="A0A396C4U2"/>
<dbReference type="RefSeq" id="WP_122330115.1">
    <property type="nucleotide sequence ID" value="NZ_JAQDYY010000001.1"/>
</dbReference>
<comment type="caution">
    <text evidence="1">The sequence shown here is derived from an EMBL/GenBank/DDBJ whole genome shotgun (WGS) entry which is preliminary data.</text>
</comment>
<reference evidence="1 2" key="1">
    <citation type="submission" date="2018-08" db="EMBL/GenBank/DDBJ databases">
        <title>A genome reference for cultivated species of the human gut microbiota.</title>
        <authorList>
            <person name="Zou Y."/>
            <person name="Xue W."/>
            <person name="Luo G."/>
        </authorList>
    </citation>
    <scope>NUCLEOTIDE SEQUENCE [LARGE SCALE GENOMIC DNA]</scope>
    <source>
        <strain evidence="1 2">AM18-6</strain>
    </source>
</reference>
<proteinExistence type="predicted"/>